<evidence type="ECO:0000313" key="2">
    <source>
        <dbReference type="EMBL" id="CAJ1958280.1"/>
    </source>
</evidence>
<comment type="caution">
    <text evidence="2">The sequence shown here is derived from an EMBL/GenBank/DDBJ whole genome shotgun (WGS) entry which is preliminary data.</text>
</comment>
<protein>
    <submittedName>
        <fullName evidence="2">Uncharacterized protein</fullName>
    </submittedName>
</protein>
<name>A0AAD2FZY0_9STRA</name>
<sequence>MGLMGRRNSLSSIVNLQRFRHHKHEDDVSTKPAKTIKEEEQEQPEHEPVRSNSSSTLSDDESTTSFSGLSSKMMRRHSTGTKSVRFGDCKIRSYPQVLGDHPCCSIGCPVELGWEYNQEETKAINDFEELRDHQRRKSRGELLLSPEERRSILTSSDHSQDAGAIRKACRRQCTRKAQRKIQREFFSS</sequence>
<reference evidence="2" key="1">
    <citation type="submission" date="2023-08" db="EMBL/GenBank/DDBJ databases">
        <authorList>
            <person name="Audoor S."/>
            <person name="Bilcke G."/>
        </authorList>
    </citation>
    <scope>NUCLEOTIDE SEQUENCE</scope>
</reference>
<feature type="compositionally biased region" description="Basic and acidic residues" evidence="1">
    <location>
        <begin position="24"/>
        <end position="49"/>
    </location>
</feature>
<dbReference type="AlphaFoldDB" id="A0AAD2FZY0"/>
<evidence type="ECO:0000256" key="1">
    <source>
        <dbReference type="SAM" id="MobiDB-lite"/>
    </source>
</evidence>
<feature type="compositionally biased region" description="Low complexity" evidence="1">
    <location>
        <begin position="51"/>
        <end position="67"/>
    </location>
</feature>
<accession>A0AAD2FZY0</accession>
<keyword evidence="3" id="KW-1185">Reference proteome</keyword>
<proteinExistence type="predicted"/>
<feature type="region of interest" description="Disordered" evidence="1">
    <location>
        <begin position="135"/>
        <end position="164"/>
    </location>
</feature>
<dbReference type="EMBL" id="CAKOGP040001969">
    <property type="protein sequence ID" value="CAJ1958280.1"/>
    <property type="molecule type" value="Genomic_DNA"/>
</dbReference>
<gene>
    <name evidence="2" type="ORF">CYCCA115_LOCUS17112</name>
</gene>
<dbReference type="Proteomes" id="UP001295423">
    <property type="component" value="Unassembled WGS sequence"/>
</dbReference>
<evidence type="ECO:0000313" key="3">
    <source>
        <dbReference type="Proteomes" id="UP001295423"/>
    </source>
</evidence>
<organism evidence="2 3">
    <name type="scientific">Cylindrotheca closterium</name>
    <dbReference type="NCBI Taxonomy" id="2856"/>
    <lineage>
        <taxon>Eukaryota</taxon>
        <taxon>Sar</taxon>
        <taxon>Stramenopiles</taxon>
        <taxon>Ochrophyta</taxon>
        <taxon>Bacillariophyta</taxon>
        <taxon>Bacillariophyceae</taxon>
        <taxon>Bacillariophycidae</taxon>
        <taxon>Bacillariales</taxon>
        <taxon>Bacillariaceae</taxon>
        <taxon>Cylindrotheca</taxon>
    </lineage>
</organism>
<feature type="region of interest" description="Disordered" evidence="1">
    <location>
        <begin position="15"/>
        <end position="82"/>
    </location>
</feature>